<protein>
    <recommendedName>
        <fullName evidence="5">DUF1016 domain-containing protein</fullName>
    </recommendedName>
</protein>
<dbReference type="PANTHER" id="PTHR30547">
    <property type="entry name" value="UNCHARACTERIZED PROTEIN YHCG-RELATED"/>
    <property type="match status" value="1"/>
</dbReference>
<dbReference type="Pfam" id="PF06250">
    <property type="entry name" value="YhcG_C"/>
    <property type="match status" value="1"/>
</dbReference>
<dbReference type="Pfam" id="PF17761">
    <property type="entry name" value="DUF1016_N"/>
    <property type="match status" value="2"/>
</dbReference>
<dbReference type="STRING" id="760192.Halhy_2246"/>
<organism evidence="3 4">
    <name type="scientific">Haliscomenobacter hydrossis (strain ATCC 27775 / DSM 1100 / LMG 10767 / O)</name>
    <dbReference type="NCBI Taxonomy" id="760192"/>
    <lineage>
        <taxon>Bacteria</taxon>
        <taxon>Pseudomonadati</taxon>
        <taxon>Bacteroidota</taxon>
        <taxon>Saprospiria</taxon>
        <taxon>Saprospirales</taxon>
        <taxon>Haliscomenobacteraceae</taxon>
        <taxon>Haliscomenobacter</taxon>
    </lineage>
</organism>
<dbReference type="OrthoDB" id="9801263at2"/>
<feature type="domain" description="YhcG N-terminal" evidence="2">
    <location>
        <begin position="133"/>
        <end position="185"/>
    </location>
</feature>
<dbReference type="InterPro" id="IPR053148">
    <property type="entry name" value="PD-DEXK-like_domain"/>
</dbReference>
<dbReference type="PANTHER" id="PTHR30547:SF0">
    <property type="entry name" value="BLR8175 PROTEIN"/>
    <property type="match status" value="1"/>
</dbReference>
<evidence type="ECO:0000259" key="2">
    <source>
        <dbReference type="Pfam" id="PF17761"/>
    </source>
</evidence>
<proteinExistence type="predicted"/>
<dbReference type="eggNOG" id="COG4804">
    <property type="taxonomic scope" value="Bacteria"/>
</dbReference>
<evidence type="ECO:0000313" key="3">
    <source>
        <dbReference type="EMBL" id="AEE50127.1"/>
    </source>
</evidence>
<reference evidence="3 4" key="1">
    <citation type="journal article" date="2011" name="Stand. Genomic Sci.">
        <title>Complete genome sequence of Haliscomenobacter hydrossis type strain (O).</title>
        <authorList>
            <consortium name="US DOE Joint Genome Institute (JGI-PGF)"/>
            <person name="Daligault H."/>
            <person name="Lapidus A."/>
            <person name="Zeytun A."/>
            <person name="Nolan M."/>
            <person name="Lucas S."/>
            <person name="Del Rio T.G."/>
            <person name="Tice H."/>
            <person name="Cheng J.F."/>
            <person name="Tapia R."/>
            <person name="Han C."/>
            <person name="Goodwin L."/>
            <person name="Pitluck S."/>
            <person name="Liolios K."/>
            <person name="Pagani I."/>
            <person name="Ivanova N."/>
            <person name="Huntemann M."/>
            <person name="Mavromatis K."/>
            <person name="Mikhailova N."/>
            <person name="Pati A."/>
            <person name="Chen A."/>
            <person name="Palaniappan K."/>
            <person name="Land M."/>
            <person name="Hauser L."/>
            <person name="Brambilla E.M."/>
            <person name="Rohde M."/>
            <person name="Verbarg S."/>
            <person name="Goker M."/>
            <person name="Bristow J."/>
            <person name="Eisen J.A."/>
            <person name="Markowitz V."/>
            <person name="Hugenholtz P."/>
            <person name="Kyrpides N.C."/>
            <person name="Klenk H.P."/>
            <person name="Woyke T."/>
        </authorList>
    </citation>
    <scope>NUCLEOTIDE SEQUENCE [LARGE SCALE GENOMIC DNA]</scope>
    <source>
        <strain evidence="4">ATCC 27775 / DSM 1100 / LMG 10767 / O</strain>
    </source>
</reference>
<feature type="domain" description="YhcG PDDEXK nuclease" evidence="1">
    <location>
        <begin position="207"/>
        <end position="351"/>
    </location>
</feature>
<dbReference type="GO" id="GO:0003676">
    <property type="term" value="F:nucleic acid binding"/>
    <property type="evidence" value="ECO:0007669"/>
    <property type="project" value="InterPro"/>
</dbReference>
<name>F4KT57_HALH1</name>
<gene>
    <name evidence="3" type="ordered locus">Halhy_2246</name>
</gene>
<dbReference type="AlphaFoldDB" id="F4KT57"/>
<evidence type="ECO:0008006" key="5">
    <source>
        <dbReference type="Google" id="ProtNLM"/>
    </source>
</evidence>
<dbReference type="KEGG" id="hhy:Halhy_2246"/>
<dbReference type="InterPro" id="IPR009362">
    <property type="entry name" value="YhcG_C"/>
</dbReference>
<dbReference type="RefSeq" id="WP_013764679.1">
    <property type="nucleotide sequence ID" value="NC_015510.1"/>
</dbReference>
<evidence type="ECO:0000259" key="1">
    <source>
        <dbReference type="Pfam" id="PF06250"/>
    </source>
</evidence>
<dbReference type="InterPro" id="IPR011856">
    <property type="entry name" value="tRNA_endonuc-like_dom_sf"/>
</dbReference>
<keyword evidence="4" id="KW-1185">Reference proteome</keyword>
<dbReference type="InterPro" id="IPR041527">
    <property type="entry name" value="YhcG_N"/>
</dbReference>
<dbReference type="EMBL" id="CP002691">
    <property type="protein sequence ID" value="AEE50127.1"/>
    <property type="molecule type" value="Genomic_DNA"/>
</dbReference>
<dbReference type="Proteomes" id="UP000008461">
    <property type="component" value="Chromosome"/>
</dbReference>
<accession>F4KT57</accession>
<reference key="2">
    <citation type="submission" date="2011-04" db="EMBL/GenBank/DDBJ databases">
        <title>Complete sequence of chromosome of Haliscomenobacter hydrossis DSM 1100.</title>
        <authorList>
            <consortium name="US DOE Joint Genome Institute (JGI-PGF)"/>
            <person name="Lucas S."/>
            <person name="Han J."/>
            <person name="Lapidus A."/>
            <person name="Bruce D."/>
            <person name="Goodwin L."/>
            <person name="Pitluck S."/>
            <person name="Peters L."/>
            <person name="Kyrpides N."/>
            <person name="Mavromatis K."/>
            <person name="Ivanova N."/>
            <person name="Ovchinnikova G."/>
            <person name="Pagani I."/>
            <person name="Daligault H."/>
            <person name="Detter J.C."/>
            <person name="Han C."/>
            <person name="Land M."/>
            <person name="Hauser L."/>
            <person name="Markowitz V."/>
            <person name="Cheng J.-F."/>
            <person name="Hugenholtz P."/>
            <person name="Woyke T."/>
            <person name="Wu D."/>
            <person name="Verbarg S."/>
            <person name="Frueling A."/>
            <person name="Brambilla E."/>
            <person name="Klenk H.-P."/>
            <person name="Eisen J.A."/>
        </authorList>
    </citation>
    <scope>NUCLEOTIDE SEQUENCE</scope>
    <source>
        <strain>DSM 1100</strain>
    </source>
</reference>
<dbReference type="Gene3D" id="3.40.1350.10">
    <property type="match status" value="1"/>
</dbReference>
<sequence length="369" mass="43209">MQDDLQIHHFQQLYDLIKLARSRSLVVVNREHLNLFWQVGAFIEAKLSEGSWGDKVVDQFSEWLKQMDPSVKNFDRRNIYRMRAFFLAYSSIQVKPGKGGAAIEVLEKPQLQDTLEQAGQIVVSLNPQLPEIPKWLCQLSWTHHIYILSATKDPEERMFYILLAAREKYTVKELKRQVQSSLYERQKLSNKNILKLNHPHADKMSIIFRDRYVFEFLDLPEPFNEHDLKKGLIGKLKKFILELGRDFIFIGEEYRIIVGVKDFFIDLLFYHRDLQCLIAFELKTVAFEPEHLGKLNFYLEALDRDVKKPHEHPSIGVLLCKTKDNTEVEYALSRNISPALVAEYQTKLIDKGVLKKLLSEWTEDLDDDG</sequence>
<feature type="domain" description="YhcG N-terminal" evidence="2">
    <location>
        <begin position="15"/>
        <end position="91"/>
    </location>
</feature>
<dbReference type="HOGENOM" id="CLU_046640_0_1_10"/>
<evidence type="ECO:0000313" key="4">
    <source>
        <dbReference type="Proteomes" id="UP000008461"/>
    </source>
</evidence>